<gene>
    <name evidence="2" type="ordered locus">PC1_1622</name>
</gene>
<accession>C6DEH8</accession>
<proteinExistence type="predicted"/>
<dbReference type="InterPro" id="IPR054267">
    <property type="entry name" value="DUF6998"/>
</dbReference>
<dbReference type="HOGENOM" id="CLU_123349_0_0_6"/>
<dbReference type="EMBL" id="CP001657">
    <property type="protein sequence ID" value="ACT12663.1"/>
    <property type="molecule type" value="Genomic_DNA"/>
</dbReference>
<dbReference type="Pfam" id="PF22522">
    <property type="entry name" value="DUF6998"/>
    <property type="match status" value="1"/>
</dbReference>
<sequence length="158" mass="17237">MNDEVEELLVAAIDLAAKYKKLTGKPLGITGEVAEFYAAKLLGLKLMEARSAGYDATGSDARKIQIKGRSLANSSNPGQRVGSIRLEHEWDSVILVLMDDVSASKRCGKHTALKSHLHYSHLDLNPVMNEGHYLSVNSSRLVGRFGLLTPKLDVIIPI</sequence>
<dbReference type="KEGG" id="pct:PC1_1622"/>
<evidence type="ECO:0000259" key="1">
    <source>
        <dbReference type="Pfam" id="PF22522"/>
    </source>
</evidence>
<dbReference type="eggNOG" id="ENOG5031HY7">
    <property type="taxonomic scope" value="Bacteria"/>
</dbReference>
<protein>
    <recommendedName>
        <fullName evidence="1">DUF6998 domain-containing protein</fullName>
    </recommendedName>
</protein>
<organism evidence="2 3">
    <name type="scientific">Pectobacterium carotovorum subsp. carotovorum (strain PC1)</name>
    <dbReference type="NCBI Taxonomy" id="561230"/>
    <lineage>
        <taxon>Bacteria</taxon>
        <taxon>Pseudomonadati</taxon>
        <taxon>Pseudomonadota</taxon>
        <taxon>Gammaproteobacteria</taxon>
        <taxon>Enterobacterales</taxon>
        <taxon>Pectobacteriaceae</taxon>
        <taxon>Pectobacterium</taxon>
    </lineage>
</organism>
<evidence type="ECO:0000313" key="3">
    <source>
        <dbReference type="Proteomes" id="UP000002736"/>
    </source>
</evidence>
<feature type="domain" description="DUF6998" evidence="1">
    <location>
        <begin position="9"/>
        <end position="70"/>
    </location>
</feature>
<reference evidence="2 3" key="1">
    <citation type="submission" date="2009-07" db="EMBL/GenBank/DDBJ databases">
        <title>Complete sequence of Pectobacterium carotovorum subsp. carotovorum PC1.</title>
        <authorList>
            <consortium name="US DOE Joint Genome Institute"/>
            <person name="Lucas S."/>
            <person name="Copeland A."/>
            <person name="Lapidus A."/>
            <person name="Glavina del Rio T."/>
            <person name="Tice H."/>
            <person name="Bruce D."/>
            <person name="Goodwin L."/>
            <person name="Pitluck S."/>
            <person name="Munk A.C."/>
            <person name="Brettin T."/>
            <person name="Detter J.C."/>
            <person name="Han C."/>
            <person name="Tapia R."/>
            <person name="Larimer F."/>
            <person name="Land M."/>
            <person name="Hauser L."/>
            <person name="Kyrpides N."/>
            <person name="Mikhailova N."/>
            <person name="Balakrishnan V."/>
            <person name="Glasner J."/>
            <person name="Perna N.T."/>
        </authorList>
    </citation>
    <scope>NUCLEOTIDE SEQUENCE [LARGE SCALE GENOMIC DNA]</scope>
    <source>
        <strain evidence="2 3">PC1</strain>
    </source>
</reference>
<dbReference type="Proteomes" id="UP000002736">
    <property type="component" value="Chromosome"/>
</dbReference>
<dbReference type="AlphaFoldDB" id="C6DEH8"/>
<evidence type="ECO:0000313" key="2">
    <source>
        <dbReference type="EMBL" id="ACT12663.1"/>
    </source>
</evidence>
<name>C6DEH8_PECCP</name>
<dbReference type="STRING" id="561230.PC1_1622"/>
<dbReference type="RefSeq" id="WP_015839883.1">
    <property type="nucleotide sequence ID" value="NC_012917.1"/>
</dbReference>